<name>A0A068R8B9_9GAMM</name>
<evidence type="ECO:0000259" key="2">
    <source>
        <dbReference type="Pfam" id="PF02441"/>
    </source>
</evidence>
<keyword evidence="3" id="KW-0456">Lyase</keyword>
<dbReference type="PANTHER" id="PTHR14359">
    <property type="entry name" value="HOMO-OLIGOMERIC FLAVIN CONTAINING CYS DECARBOXYLASE FAMILY"/>
    <property type="match status" value="1"/>
</dbReference>
<accession>A0A068R8B9</accession>
<dbReference type="PANTHER" id="PTHR14359:SF6">
    <property type="entry name" value="PHOSPHOPANTOTHENOYLCYSTEINE DECARBOXYLASE"/>
    <property type="match status" value="1"/>
</dbReference>
<protein>
    <submittedName>
        <fullName evidence="3">Phosphopantothenoylcysteine decarboxylase (Flavoprotein)</fullName>
        <ecNumber evidence="3">4.1.1.36</ecNumber>
    </submittedName>
</protein>
<dbReference type="InterPro" id="IPR036551">
    <property type="entry name" value="Flavin_trans-like"/>
</dbReference>
<proteinExistence type="predicted"/>
<dbReference type="AlphaFoldDB" id="A0A068R8B9"/>
<feature type="transmembrane region" description="Helical" evidence="1">
    <location>
        <begin position="131"/>
        <end position="151"/>
    </location>
</feature>
<evidence type="ECO:0000313" key="4">
    <source>
        <dbReference type="Proteomes" id="UP000032735"/>
    </source>
</evidence>
<evidence type="ECO:0000256" key="1">
    <source>
        <dbReference type="SAM" id="Phobius"/>
    </source>
</evidence>
<keyword evidence="1" id="KW-0812">Transmembrane</keyword>
<keyword evidence="1" id="KW-1133">Transmembrane helix</keyword>
<dbReference type="SUPFAM" id="SSF52507">
    <property type="entry name" value="Homo-oligomeric flavin-containing Cys decarboxylases, HFCD"/>
    <property type="match status" value="1"/>
</dbReference>
<dbReference type="Proteomes" id="UP000032735">
    <property type="component" value="Chromosome"/>
</dbReference>
<dbReference type="RefSeq" id="WP_231853017.1">
    <property type="nucleotide sequence ID" value="NZ_FO704551.1"/>
</dbReference>
<gene>
    <name evidence="3" type="ORF">XPG1_2718</name>
</gene>
<dbReference type="Gene3D" id="3.40.50.1950">
    <property type="entry name" value="Flavin prenyltransferase-like"/>
    <property type="match status" value="1"/>
</dbReference>
<dbReference type="EMBL" id="FO704551">
    <property type="protein sequence ID" value="CDG22370.1"/>
    <property type="molecule type" value="Genomic_DNA"/>
</dbReference>
<dbReference type="GO" id="GO:0071513">
    <property type="term" value="C:phosphopantothenoylcysteine decarboxylase complex"/>
    <property type="evidence" value="ECO:0007669"/>
    <property type="project" value="TreeGrafter"/>
</dbReference>
<dbReference type="KEGG" id="xpo:XPG1_2718"/>
<dbReference type="GO" id="GO:0015937">
    <property type="term" value="P:coenzyme A biosynthetic process"/>
    <property type="evidence" value="ECO:0007669"/>
    <property type="project" value="TreeGrafter"/>
</dbReference>
<dbReference type="EC" id="4.1.1.36" evidence="3"/>
<sequence>MKVKAAAFTFMIVTINETFVWRTFMTGKKRILIGATGSVDITYLPEYLKAIKKNIHCSLTVLMTRQAELFIPAETLGLWADRVIAGEKPADWPNDKPSKIVADHDIMAVLPATANTLASVAQGAAPNRLTTVVLAANFPVLFFPVMGAVMWEKAAVRRNVNQLCEDGYEMIQPVWHENYDTALQRMVSHPSLPSVDDVVKLLTSRLT</sequence>
<dbReference type="GO" id="GO:0010181">
    <property type="term" value="F:FMN binding"/>
    <property type="evidence" value="ECO:0007669"/>
    <property type="project" value="TreeGrafter"/>
</dbReference>
<dbReference type="STRING" id="1354304.XPG1_2718"/>
<organism evidence="3 4">
    <name type="scientific">Xenorhabdus poinarii G6</name>
    <dbReference type="NCBI Taxonomy" id="1354304"/>
    <lineage>
        <taxon>Bacteria</taxon>
        <taxon>Pseudomonadati</taxon>
        <taxon>Pseudomonadota</taxon>
        <taxon>Gammaproteobacteria</taxon>
        <taxon>Enterobacterales</taxon>
        <taxon>Morganellaceae</taxon>
        <taxon>Xenorhabdus</taxon>
    </lineage>
</organism>
<keyword evidence="1" id="KW-0472">Membrane</keyword>
<feature type="domain" description="Flavoprotein" evidence="2">
    <location>
        <begin position="29"/>
        <end position="172"/>
    </location>
</feature>
<dbReference type="GO" id="GO:0004633">
    <property type="term" value="F:phosphopantothenoylcysteine decarboxylase activity"/>
    <property type="evidence" value="ECO:0007669"/>
    <property type="project" value="UniProtKB-EC"/>
</dbReference>
<keyword evidence="4" id="KW-1185">Reference proteome</keyword>
<dbReference type="Pfam" id="PF02441">
    <property type="entry name" value="Flavoprotein"/>
    <property type="match status" value="1"/>
</dbReference>
<reference evidence="3 4" key="1">
    <citation type="submission" date="2013-07" db="EMBL/GenBank/DDBJ databases">
        <authorList>
            <person name="Genoscope - CEA"/>
        </authorList>
    </citation>
    <scope>NUCLEOTIDE SEQUENCE [LARGE SCALE GENOMIC DNA]</scope>
    <source>
        <strain evidence="3 4">G6</strain>
    </source>
</reference>
<dbReference type="HOGENOM" id="CLU_033319_2_2_6"/>
<evidence type="ECO:0000313" key="3">
    <source>
        <dbReference type="EMBL" id="CDG22370.1"/>
    </source>
</evidence>
<dbReference type="InterPro" id="IPR003382">
    <property type="entry name" value="Flavoprotein"/>
</dbReference>